<dbReference type="OrthoDB" id="420884at2759"/>
<dbReference type="GO" id="GO:0031965">
    <property type="term" value="C:nuclear membrane"/>
    <property type="evidence" value="ECO:0007669"/>
    <property type="project" value="UniProtKB-SubCell"/>
</dbReference>
<evidence type="ECO:0000256" key="14">
    <source>
        <dbReference type="ARBA" id="ARBA00029983"/>
    </source>
</evidence>
<evidence type="ECO:0000256" key="3">
    <source>
        <dbReference type="ARBA" id="ARBA00004620"/>
    </source>
</evidence>
<dbReference type="FunFam" id="1.25.40.510:FF:000003">
    <property type="entry name" value="Nucleoporin GLE1"/>
    <property type="match status" value="1"/>
</dbReference>
<name>A0A1G4IVS8_9SACH</name>
<keyword evidence="6" id="KW-0509">mRNA transport</keyword>
<comment type="subcellular location">
    <subcellularLocation>
        <location evidence="1">Nucleus membrane</location>
        <topology evidence="1">Peripheral membrane protein</topology>
        <orientation evidence="1">Cytoplasmic side</orientation>
    </subcellularLocation>
    <subcellularLocation>
        <location evidence="3">Nucleus membrane</location>
        <topology evidence="3">Peripheral membrane protein</topology>
        <orientation evidence="3">Nucleoplasmic side</orientation>
    </subcellularLocation>
    <subcellularLocation>
        <location evidence="2">Nucleus</location>
        <location evidence="2">Nuclear pore complex</location>
    </subcellularLocation>
</comment>
<dbReference type="GO" id="GO:0005737">
    <property type="term" value="C:cytoplasm"/>
    <property type="evidence" value="ECO:0007669"/>
    <property type="project" value="UniProtKB-ARBA"/>
</dbReference>
<evidence type="ECO:0000256" key="4">
    <source>
        <dbReference type="ARBA" id="ARBA00011056"/>
    </source>
</evidence>
<evidence type="ECO:0000313" key="19">
    <source>
        <dbReference type="Proteomes" id="UP000191024"/>
    </source>
</evidence>
<reference evidence="18 19" key="1">
    <citation type="submission" date="2016-03" db="EMBL/GenBank/DDBJ databases">
        <authorList>
            <person name="Devillers H."/>
        </authorList>
    </citation>
    <scope>NUCLEOTIDE SEQUENCE [LARGE SCALE GENOMIC DNA]</scope>
    <source>
        <strain evidence="18">CBS 11717</strain>
    </source>
</reference>
<evidence type="ECO:0000256" key="6">
    <source>
        <dbReference type="ARBA" id="ARBA00022816"/>
    </source>
</evidence>
<evidence type="ECO:0000256" key="12">
    <source>
        <dbReference type="ARBA" id="ARBA00023242"/>
    </source>
</evidence>
<dbReference type="GO" id="GO:0015031">
    <property type="term" value="P:protein transport"/>
    <property type="evidence" value="ECO:0007669"/>
    <property type="project" value="UniProtKB-KW"/>
</dbReference>
<evidence type="ECO:0000256" key="5">
    <source>
        <dbReference type="ARBA" id="ARBA00022448"/>
    </source>
</evidence>
<comment type="similarity">
    <text evidence="4">Belongs to the GLE1 family.</text>
</comment>
<dbReference type="GO" id="GO:0016973">
    <property type="term" value="P:poly(A)+ mRNA export from nucleus"/>
    <property type="evidence" value="ECO:0007669"/>
    <property type="project" value="InterPro"/>
</dbReference>
<evidence type="ECO:0000256" key="7">
    <source>
        <dbReference type="ARBA" id="ARBA00022927"/>
    </source>
</evidence>
<keyword evidence="11" id="KW-0472">Membrane</keyword>
<dbReference type="AlphaFoldDB" id="A0A1G4IVS8"/>
<evidence type="ECO:0000256" key="10">
    <source>
        <dbReference type="ARBA" id="ARBA00023132"/>
    </source>
</evidence>
<keyword evidence="9" id="KW-0175">Coiled coil</keyword>
<evidence type="ECO:0000256" key="16">
    <source>
        <dbReference type="ARBA" id="ARBA00075681"/>
    </source>
</evidence>
<evidence type="ECO:0000256" key="2">
    <source>
        <dbReference type="ARBA" id="ARBA00004567"/>
    </source>
</evidence>
<dbReference type="STRING" id="1230905.A0A1G4IVS8"/>
<evidence type="ECO:0000256" key="15">
    <source>
        <dbReference type="ARBA" id="ARBA00075092"/>
    </source>
</evidence>
<evidence type="ECO:0000256" key="13">
    <source>
        <dbReference type="ARBA" id="ARBA00026227"/>
    </source>
</evidence>
<feature type="region of interest" description="Disordered" evidence="17">
    <location>
        <begin position="169"/>
        <end position="228"/>
    </location>
</feature>
<dbReference type="Gene3D" id="1.25.40.510">
    <property type="entry name" value="GLE1-like"/>
    <property type="match status" value="1"/>
</dbReference>
<evidence type="ECO:0000256" key="8">
    <source>
        <dbReference type="ARBA" id="ARBA00023010"/>
    </source>
</evidence>
<keyword evidence="5" id="KW-0813">Transport</keyword>
<dbReference type="InterPro" id="IPR038506">
    <property type="entry name" value="GLE1-like_sf"/>
</dbReference>
<dbReference type="GO" id="GO:0000822">
    <property type="term" value="F:inositol hexakisphosphate binding"/>
    <property type="evidence" value="ECO:0007669"/>
    <property type="project" value="TreeGrafter"/>
</dbReference>
<dbReference type="CDD" id="cd22249">
    <property type="entry name" value="UDM1_RNF168_RNF169-like"/>
    <property type="match status" value="1"/>
</dbReference>
<dbReference type="GO" id="GO:0005543">
    <property type="term" value="F:phospholipid binding"/>
    <property type="evidence" value="ECO:0007669"/>
    <property type="project" value="TreeGrafter"/>
</dbReference>
<evidence type="ECO:0000313" key="18">
    <source>
        <dbReference type="EMBL" id="SCU81170.1"/>
    </source>
</evidence>
<keyword evidence="8" id="KW-0811">Translocation</keyword>
<keyword evidence="10" id="KW-0906">Nuclear pore complex</keyword>
<evidence type="ECO:0000256" key="17">
    <source>
        <dbReference type="SAM" id="MobiDB-lite"/>
    </source>
</evidence>
<sequence>MIYNYEELYGIPKDDFPEELDNNEFSIIGSEDEGILTLKLPKSLNLKRPDPSDTVGIDAEIVALLDKLDLGSKLPECQNRCLQVRSVRRDAPLKEPRTPVVSDLSYITCKGNAELEDPKFGAVSQNISRKLHALEAENQAEIEQVKTRKRRDQEERARIIEQERKAREALERQKREDAEKQRKQAEEEARRKQLEEQERKEQERKREAELKKQKEEEEARKLQEQQMRSRGFTDFKKINETLHKYRHRIKIIKTEIVEPVKQDATLKSLLSKHRRKINPKFGQLTNSQQQLQAILSELTGLVDQTRPNKLGYEWILNFIAKAIVSQAETEVRVKPESALPLGKLALALMIRYPELVDFLMARFVKKCPVVIGYTCSIDSEEGRIRMGWRRSSDNKWEDETAYDERMGGIATLFASITRLPIPPESAGPGGTPTVHPIPISHSWQLVARIANTDAALLTNMHFVVLGSWWDATAAQFLLAYGFQARKLLVLISTDLTNVVADKRYVGAARLRILAEEFETSGSISSFPEMTV</sequence>
<dbReference type="Pfam" id="PF07817">
    <property type="entry name" value="GLE1"/>
    <property type="match status" value="1"/>
</dbReference>
<feature type="compositionally biased region" description="Basic and acidic residues" evidence="17">
    <location>
        <begin position="169"/>
        <end position="223"/>
    </location>
</feature>
<evidence type="ECO:0000256" key="1">
    <source>
        <dbReference type="ARBA" id="ARBA00004335"/>
    </source>
</evidence>
<gene>
    <name evidence="18" type="ORF">LAMI_0B05050G</name>
</gene>
<dbReference type="EMBL" id="LT598464">
    <property type="protein sequence ID" value="SCU81170.1"/>
    <property type="molecule type" value="Genomic_DNA"/>
</dbReference>
<proteinExistence type="inferred from homology"/>
<evidence type="ECO:0000256" key="11">
    <source>
        <dbReference type="ARBA" id="ARBA00023136"/>
    </source>
</evidence>
<dbReference type="PANTHER" id="PTHR12960">
    <property type="entry name" value="GLE-1-RELATED"/>
    <property type="match status" value="1"/>
</dbReference>
<dbReference type="GO" id="GO:0031369">
    <property type="term" value="F:translation initiation factor binding"/>
    <property type="evidence" value="ECO:0007669"/>
    <property type="project" value="TreeGrafter"/>
</dbReference>
<dbReference type="Proteomes" id="UP000191024">
    <property type="component" value="Chromosome B"/>
</dbReference>
<dbReference type="InterPro" id="IPR012476">
    <property type="entry name" value="GLE1"/>
</dbReference>
<dbReference type="PANTHER" id="PTHR12960:SF0">
    <property type="entry name" value="MRNA EXPORT FACTOR GLE1"/>
    <property type="match status" value="1"/>
</dbReference>
<keyword evidence="7" id="KW-0653">Protein transport</keyword>
<keyword evidence="12" id="KW-0539">Nucleus</keyword>
<dbReference type="GO" id="GO:0044614">
    <property type="term" value="C:nuclear pore cytoplasmic filaments"/>
    <property type="evidence" value="ECO:0007669"/>
    <property type="project" value="TreeGrafter"/>
</dbReference>
<accession>A0A1G4IVS8</accession>
<keyword evidence="19" id="KW-1185">Reference proteome</keyword>
<evidence type="ECO:0000256" key="9">
    <source>
        <dbReference type="ARBA" id="ARBA00023054"/>
    </source>
</evidence>
<protein>
    <recommendedName>
        <fullName evidence="13">mRNA export factor GLE1</fullName>
    </recommendedName>
    <alternativeName>
        <fullName evidence="15">Nuclear pore protein GLE1</fullName>
    </alternativeName>
    <alternativeName>
        <fullName evidence="14">Nucleoporin GLE1</fullName>
    </alternativeName>
    <alternativeName>
        <fullName evidence="16">RNA export factor GLE1</fullName>
    </alternativeName>
</protein>
<organism evidence="18 19">
    <name type="scientific">Lachancea mirantina</name>
    <dbReference type="NCBI Taxonomy" id="1230905"/>
    <lineage>
        <taxon>Eukaryota</taxon>
        <taxon>Fungi</taxon>
        <taxon>Dikarya</taxon>
        <taxon>Ascomycota</taxon>
        <taxon>Saccharomycotina</taxon>
        <taxon>Saccharomycetes</taxon>
        <taxon>Saccharomycetales</taxon>
        <taxon>Saccharomycetaceae</taxon>
        <taxon>Lachancea</taxon>
    </lineage>
</organism>